<sequence length="151" mass="16770">MAFLCLHHNIYPEVISIGISRWGGDKLKKNFQTIDIEAEVRLSGVLYELYGVLIHEGTSSTSGHYSCAKRVKDNSWVHMNDGTCTVIAKSAIDSSNVCGRFIKRFHSSSVEGYRQIFKLMNPVVRAMFGEVEALCGCSSSPPPVRRKPGVF</sequence>
<dbReference type="InterPro" id="IPR018200">
    <property type="entry name" value="USP_CS"/>
</dbReference>
<feature type="domain" description="USP" evidence="1">
    <location>
        <begin position="1"/>
        <end position="105"/>
    </location>
</feature>
<dbReference type="Proteomes" id="UP000230750">
    <property type="component" value="Unassembled WGS sequence"/>
</dbReference>
<name>A0A2G8KEL6_STIJA</name>
<dbReference type="Pfam" id="PF00443">
    <property type="entry name" value="UCH"/>
    <property type="match status" value="1"/>
</dbReference>
<protein>
    <recommendedName>
        <fullName evidence="1">USP domain-containing protein</fullName>
    </recommendedName>
</protein>
<proteinExistence type="predicted"/>
<evidence type="ECO:0000313" key="3">
    <source>
        <dbReference type="Proteomes" id="UP000230750"/>
    </source>
</evidence>
<dbReference type="InterPro" id="IPR028889">
    <property type="entry name" value="USP"/>
</dbReference>
<comment type="caution">
    <text evidence="2">The sequence shown here is derived from an EMBL/GenBank/DDBJ whole genome shotgun (WGS) entry which is preliminary data.</text>
</comment>
<dbReference type="STRING" id="307972.A0A2G8KEL6"/>
<dbReference type="InterPro" id="IPR038765">
    <property type="entry name" value="Papain-like_cys_pep_sf"/>
</dbReference>
<dbReference type="CDD" id="cd02257">
    <property type="entry name" value="Peptidase_C19"/>
    <property type="match status" value="1"/>
</dbReference>
<dbReference type="GO" id="GO:0004843">
    <property type="term" value="F:cysteine-type deubiquitinase activity"/>
    <property type="evidence" value="ECO:0007669"/>
    <property type="project" value="InterPro"/>
</dbReference>
<dbReference type="Gene3D" id="3.90.70.10">
    <property type="entry name" value="Cysteine proteinases"/>
    <property type="match status" value="1"/>
</dbReference>
<evidence type="ECO:0000313" key="2">
    <source>
        <dbReference type="EMBL" id="PIK46446.1"/>
    </source>
</evidence>
<dbReference type="EMBL" id="MRZV01000644">
    <property type="protein sequence ID" value="PIK46446.1"/>
    <property type="molecule type" value="Genomic_DNA"/>
</dbReference>
<evidence type="ECO:0000259" key="1">
    <source>
        <dbReference type="PROSITE" id="PS50235"/>
    </source>
</evidence>
<dbReference type="GO" id="GO:0016579">
    <property type="term" value="P:protein deubiquitination"/>
    <property type="evidence" value="ECO:0007669"/>
    <property type="project" value="InterPro"/>
</dbReference>
<dbReference type="AlphaFoldDB" id="A0A2G8KEL6"/>
<dbReference type="SUPFAM" id="SSF54001">
    <property type="entry name" value="Cysteine proteinases"/>
    <property type="match status" value="1"/>
</dbReference>
<reference evidence="2 3" key="1">
    <citation type="journal article" date="2017" name="PLoS Biol.">
        <title>The sea cucumber genome provides insights into morphological evolution and visceral regeneration.</title>
        <authorList>
            <person name="Zhang X."/>
            <person name="Sun L."/>
            <person name="Yuan J."/>
            <person name="Sun Y."/>
            <person name="Gao Y."/>
            <person name="Zhang L."/>
            <person name="Li S."/>
            <person name="Dai H."/>
            <person name="Hamel J.F."/>
            <person name="Liu C."/>
            <person name="Yu Y."/>
            <person name="Liu S."/>
            <person name="Lin W."/>
            <person name="Guo K."/>
            <person name="Jin S."/>
            <person name="Xu P."/>
            <person name="Storey K.B."/>
            <person name="Huan P."/>
            <person name="Zhang T."/>
            <person name="Zhou Y."/>
            <person name="Zhang J."/>
            <person name="Lin C."/>
            <person name="Li X."/>
            <person name="Xing L."/>
            <person name="Huo D."/>
            <person name="Sun M."/>
            <person name="Wang L."/>
            <person name="Mercier A."/>
            <person name="Li F."/>
            <person name="Yang H."/>
            <person name="Xiang J."/>
        </authorList>
    </citation>
    <scope>NUCLEOTIDE SEQUENCE [LARGE SCALE GENOMIC DNA]</scope>
    <source>
        <strain evidence="2">Shaxun</strain>
        <tissue evidence="2">Muscle</tissue>
    </source>
</reference>
<keyword evidence="3" id="KW-1185">Reference proteome</keyword>
<organism evidence="2 3">
    <name type="scientific">Stichopus japonicus</name>
    <name type="common">Sea cucumber</name>
    <dbReference type="NCBI Taxonomy" id="307972"/>
    <lineage>
        <taxon>Eukaryota</taxon>
        <taxon>Metazoa</taxon>
        <taxon>Echinodermata</taxon>
        <taxon>Eleutherozoa</taxon>
        <taxon>Echinozoa</taxon>
        <taxon>Holothuroidea</taxon>
        <taxon>Aspidochirotacea</taxon>
        <taxon>Aspidochirotida</taxon>
        <taxon>Stichopodidae</taxon>
        <taxon>Apostichopus</taxon>
    </lineage>
</organism>
<dbReference type="InterPro" id="IPR001394">
    <property type="entry name" value="Peptidase_C19_UCH"/>
</dbReference>
<dbReference type="OrthoDB" id="420187at2759"/>
<accession>A0A2G8KEL6</accession>
<dbReference type="PROSITE" id="PS00973">
    <property type="entry name" value="USP_2"/>
    <property type="match status" value="1"/>
</dbReference>
<gene>
    <name evidence="2" type="ORF">BSL78_16693</name>
</gene>
<dbReference type="PROSITE" id="PS50235">
    <property type="entry name" value="USP_3"/>
    <property type="match status" value="1"/>
</dbReference>